<proteinExistence type="predicted"/>
<feature type="region of interest" description="Disordered" evidence="1">
    <location>
        <begin position="250"/>
        <end position="269"/>
    </location>
</feature>
<dbReference type="AlphaFoldDB" id="A0A0C9T1A0"/>
<name>A0A0C9T1A0_SPHS4</name>
<reference evidence="3 4" key="1">
    <citation type="submission" date="2014-06" db="EMBL/GenBank/DDBJ databases">
        <title>Evolutionary Origins and Diversification of the Mycorrhizal Mutualists.</title>
        <authorList>
            <consortium name="DOE Joint Genome Institute"/>
            <consortium name="Mycorrhizal Genomics Consortium"/>
            <person name="Kohler A."/>
            <person name="Kuo A."/>
            <person name="Nagy L.G."/>
            <person name="Floudas D."/>
            <person name="Copeland A."/>
            <person name="Barry K.W."/>
            <person name="Cichocki N."/>
            <person name="Veneault-Fourrey C."/>
            <person name="LaButti K."/>
            <person name="Lindquist E.A."/>
            <person name="Lipzen A."/>
            <person name="Lundell T."/>
            <person name="Morin E."/>
            <person name="Murat C."/>
            <person name="Riley R."/>
            <person name="Ohm R."/>
            <person name="Sun H."/>
            <person name="Tunlid A."/>
            <person name="Henrissat B."/>
            <person name="Grigoriev I.V."/>
            <person name="Hibbett D.S."/>
            <person name="Martin F."/>
        </authorList>
    </citation>
    <scope>NUCLEOTIDE SEQUENCE [LARGE SCALE GENOMIC DNA]</scope>
    <source>
        <strain evidence="3 4">SS14</strain>
    </source>
</reference>
<dbReference type="EMBL" id="KN838142">
    <property type="protein sequence ID" value="KIJ22528.1"/>
    <property type="molecule type" value="Genomic_DNA"/>
</dbReference>
<dbReference type="PANTHER" id="PTHR36223:SF1">
    <property type="entry name" value="TRANSCRIPTION ELONGATION FACTOR EAF N-TERMINAL DOMAIN-CONTAINING PROTEIN"/>
    <property type="match status" value="1"/>
</dbReference>
<evidence type="ECO:0000313" key="3">
    <source>
        <dbReference type="EMBL" id="KIJ22528.1"/>
    </source>
</evidence>
<protein>
    <recommendedName>
        <fullName evidence="2">DUF7918 domain-containing protein</fullName>
    </recommendedName>
</protein>
<dbReference type="Pfam" id="PF25534">
    <property type="entry name" value="DUF7918"/>
    <property type="match status" value="1"/>
</dbReference>
<dbReference type="OrthoDB" id="3364132at2759"/>
<dbReference type="HOGENOM" id="CLU_1036501_0_0_1"/>
<dbReference type="Proteomes" id="UP000054279">
    <property type="component" value="Unassembled WGS sequence"/>
</dbReference>
<feature type="non-terminal residue" evidence="3">
    <location>
        <position position="1"/>
    </location>
</feature>
<dbReference type="InterPro" id="IPR057678">
    <property type="entry name" value="DUF7918"/>
</dbReference>
<evidence type="ECO:0000259" key="2">
    <source>
        <dbReference type="Pfam" id="PF25534"/>
    </source>
</evidence>
<feature type="domain" description="DUF7918" evidence="2">
    <location>
        <begin position="6"/>
        <end position="201"/>
    </location>
</feature>
<dbReference type="PANTHER" id="PTHR36223">
    <property type="entry name" value="BETA-LACTAMASE-TYPE TRANSPEPTIDASE FOLD DOMAIN CONTAINING PROTEIN"/>
    <property type="match status" value="1"/>
</dbReference>
<gene>
    <name evidence="3" type="ORF">M422DRAFT_57167</name>
</gene>
<evidence type="ECO:0000256" key="1">
    <source>
        <dbReference type="SAM" id="MobiDB-lite"/>
    </source>
</evidence>
<sequence length="269" mass="30033">PSSPDEPKIYTVSCWIPSKVGKQFIVNIDHDTTIDRGTWWRAVLTADGHAAINRQGIQVPLESPVLMSGYRDTGGRSERPFVFTAITLTDEEVFDNSINLNALGTLNISVQRVQVLNIKPVPCVPVGYLLDSIPRGLSATSRVHEATKKAGCHRVSLGEVKELRHPIKWRGNTRPMDNQPTIRFKFHYRSEDILRAQGLISSPAIQLAEPLVLLSEFNTVDDDGDLSDKALIDEIHDLEEKLVTLKKRKASRSLVKVPPKRSKIEEDDG</sequence>
<keyword evidence="4" id="KW-1185">Reference proteome</keyword>
<organism evidence="3 4">
    <name type="scientific">Sphaerobolus stellatus (strain SS14)</name>
    <dbReference type="NCBI Taxonomy" id="990650"/>
    <lineage>
        <taxon>Eukaryota</taxon>
        <taxon>Fungi</taxon>
        <taxon>Dikarya</taxon>
        <taxon>Basidiomycota</taxon>
        <taxon>Agaricomycotina</taxon>
        <taxon>Agaricomycetes</taxon>
        <taxon>Phallomycetidae</taxon>
        <taxon>Geastrales</taxon>
        <taxon>Sphaerobolaceae</taxon>
        <taxon>Sphaerobolus</taxon>
    </lineage>
</organism>
<accession>A0A0C9T1A0</accession>
<evidence type="ECO:0000313" key="4">
    <source>
        <dbReference type="Proteomes" id="UP000054279"/>
    </source>
</evidence>